<dbReference type="InterPro" id="IPR043129">
    <property type="entry name" value="ATPase_NBD"/>
</dbReference>
<dbReference type="PROSITE" id="PS00086">
    <property type="entry name" value="CYTOCHROME_P450"/>
    <property type="match status" value="1"/>
</dbReference>
<keyword evidence="16" id="KW-1185">Reference proteome</keyword>
<organism evidence="15 16">
    <name type="scientific">Blomia tropicalis</name>
    <name type="common">Mite</name>
    <dbReference type="NCBI Taxonomy" id="40697"/>
    <lineage>
        <taxon>Eukaryota</taxon>
        <taxon>Metazoa</taxon>
        <taxon>Ecdysozoa</taxon>
        <taxon>Arthropoda</taxon>
        <taxon>Chelicerata</taxon>
        <taxon>Arachnida</taxon>
        <taxon>Acari</taxon>
        <taxon>Acariformes</taxon>
        <taxon>Sarcoptiformes</taxon>
        <taxon>Astigmata</taxon>
        <taxon>Glycyphagoidea</taxon>
        <taxon>Echimyopodidae</taxon>
        <taxon>Blomia</taxon>
    </lineage>
</organism>
<dbReference type="InterPro" id="IPR017861">
    <property type="entry name" value="KAE1/TsaD"/>
</dbReference>
<dbReference type="InterPro" id="IPR001128">
    <property type="entry name" value="Cyt_P450"/>
</dbReference>
<evidence type="ECO:0000256" key="12">
    <source>
        <dbReference type="ARBA" id="ARBA00023315"/>
    </source>
</evidence>
<comment type="similarity">
    <text evidence="2">Belongs to the cytochrome P450 family.</text>
</comment>
<comment type="caution">
    <text evidence="15">The sequence shown here is derived from an EMBL/GenBank/DDBJ whole genome shotgun (WGS) entry which is preliminary data.</text>
</comment>
<dbReference type="FunFam" id="3.30.420.40:FF:000037">
    <property type="entry name" value="Probable tRNA N6-adenosine threonylcarbamoyltransferase"/>
    <property type="match status" value="1"/>
</dbReference>
<dbReference type="CDD" id="cd11054">
    <property type="entry name" value="CYP24A1-like"/>
    <property type="match status" value="1"/>
</dbReference>
<keyword evidence="5" id="KW-0349">Heme</keyword>
<proteinExistence type="inferred from homology"/>
<dbReference type="AlphaFoldDB" id="A0A9Q0M793"/>
<dbReference type="InterPro" id="IPR017972">
    <property type="entry name" value="Cyt_P450_CS"/>
</dbReference>
<dbReference type="Pfam" id="PF00067">
    <property type="entry name" value="p450"/>
    <property type="match status" value="1"/>
</dbReference>
<keyword evidence="6" id="KW-0808">Transferase</keyword>
<name>A0A9Q0M793_BLOTA</name>
<dbReference type="Gene3D" id="1.10.630.10">
    <property type="entry name" value="Cytochrome P450"/>
    <property type="match status" value="1"/>
</dbReference>
<evidence type="ECO:0000256" key="7">
    <source>
        <dbReference type="ARBA" id="ARBA00022694"/>
    </source>
</evidence>
<dbReference type="GO" id="GO:0016705">
    <property type="term" value="F:oxidoreductase activity, acting on paired donors, with incorporation or reduction of molecular oxygen"/>
    <property type="evidence" value="ECO:0007669"/>
    <property type="project" value="InterPro"/>
</dbReference>
<keyword evidence="11" id="KW-0503">Monooxygenase</keyword>
<evidence type="ECO:0000259" key="14">
    <source>
        <dbReference type="Pfam" id="PF00814"/>
    </source>
</evidence>
<dbReference type="SUPFAM" id="SSF53067">
    <property type="entry name" value="Actin-like ATPase domain"/>
    <property type="match status" value="2"/>
</dbReference>
<dbReference type="Pfam" id="PF00814">
    <property type="entry name" value="TsaD"/>
    <property type="match status" value="1"/>
</dbReference>
<dbReference type="GO" id="GO:0020037">
    <property type="term" value="F:heme binding"/>
    <property type="evidence" value="ECO:0007669"/>
    <property type="project" value="InterPro"/>
</dbReference>
<sequence>MNILVRGRLSQFTATTTSSNSNRQRCAIVVNCRQRHRHLSTKPFESIPGPRPLPFIWNLWRYAPLIGQYRIESIDANGRYNLKHYGPIVREEITSSHRILHLFDPVHMQSMFAQEGRYPHRRSHRALIRYRMERPEIYRSGGIFPDNGPEWARVRDLFKRPMLMPNNVRSFDQCLDSVAIDLIHLIRIERNTKTMEVADFQYQMYRWALESICSIMLDVRIGCLRSNLSSDSEPIRLIQAAHRTNEAVMRTELYNSWQTDTSDYRLLVDGQDVMAHIIGRHLNKRIDEIEKQCPQSYDGSTQTMLQQLIRSPLIDRKDLFGFILDCVLAGIDTTSITVSFVMYHLARNPQCQEELRKQIQRSIDNDDHHQRSSNIMLSAEQLASIPLLKAVIKETLRLNPISIGVGRLTTEPLIIGGYRIPEETMIITQNQVSCQLEQYFPCSKRFEPKRWLNSSARQQRQRSSMVVDNDERAKRFLWLPFGHGTRMCIGRRIAELEMQIVITRLLANFRVEYHHENVGIRTNLINVPDRPIRLPLSITSKARLAGKTDAQKRVIMKDYIEGSWRFDTRQHEKFKERFANEEPRVNFEIVKVIAFNTETKSFTVMYSDDKFVELNNSLIPDMPQNVKNMLIEFLEESIDKYVSKLKELKSNKFFIFKMVIAIGFEGSANKLGIGIMKDGEVLSNPRVTYITPPGEGFQPRFTAAHHRSRIIELIKEALKIADLKPEQIDVICFTKGPGMGAPLASVALVARTLAQLWSKPIVGVNHCIGHIEMGRLVTGADNPTLLYVSGGNTQIIAYSENKYRIFGETIDIAVGNCLDRFARVLKLSNDPSPGQNIEEMAKK</sequence>
<keyword evidence="12" id="KW-0012">Acyltransferase</keyword>
<dbReference type="InterPro" id="IPR036396">
    <property type="entry name" value="Cyt_P450_sf"/>
</dbReference>
<dbReference type="EC" id="2.3.1.234" evidence="3"/>
<evidence type="ECO:0000256" key="9">
    <source>
        <dbReference type="ARBA" id="ARBA00023002"/>
    </source>
</evidence>
<accession>A0A9Q0M793</accession>
<keyword evidence="9" id="KW-0560">Oxidoreductase</keyword>
<dbReference type="InterPro" id="IPR000905">
    <property type="entry name" value="Gcp-like_dom"/>
</dbReference>
<dbReference type="Gene3D" id="3.30.420.40">
    <property type="match status" value="2"/>
</dbReference>
<evidence type="ECO:0000256" key="5">
    <source>
        <dbReference type="ARBA" id="ARBA00022617"/>
    </source>
</evidence>
<comment type="catalytic activity">
    <reaction evidence="13">
        <text>L-threonylcarbamoyladenylate + adenosine(37) in tRNA = N(6)-L-threonylcarbamoyladenosine(37) in tRNA + AMP + H(+)</text>
        <dbReference type="Rhea" id="RHEA:37059"/>
        <dbReference type="Rhea" id="RHEA-COMP:10162"/>
        <dbReference type="Rhea" id="RHEA-COMP:10163"/>
        <dbReference type="ChEBI" id="CHEBI:15378"/>
        <dbReference type="ChEBI" id="CHEBI:73682"/>
        <dbReference type="ChEBI" id="CHEBI:74411"/>
        <dbReference type="ChEBI" id="CHEBI:74418"/>
        <dbReference type="ChEBI" id="CHEBI:456215"/>
        <dbReference type="EC" id="2.3.1.234"/>
    </reaction>
</comment>
<evidence type="ECO:0000256" key="1">
    <source>
        <dbReference type="ARBA" id="ARBA00001971"/>
    </source>
</evidence>
<dbReference type="GO" id="GO:0004497">
    <property type="term" value="F:monooxygenase activity"/>
    <property type="evidence" value="ECO:0007669"/>
    <property type="project" value="UniProtKB-KW"/>
</dbReference>
<evidence type="ECO:0000256" key="8">
    <source>
        <dbReference type="ARBA" id="ARBA00022723"/>
    </source>
</evidence>
<keyword evidence="7" id="KW-0819">tRNA processing</keyword>
<dbReference type="PANTHER" id="PTHR24279">
    <property type="entry name" value="CYTOCHROME P450"/>
    <property type="match status" value="1"/>
</dbReference>
<dbReference type="GO" id="GO:0008033">
    <property type="term" value="P:tRNA processing"/>
    <property type="evidence" value="ECO:0007669"/>
    <property type="project" value="UniProtKB-KW"/>
</dbReference>
<dbReference type="InterPro" id="IPR050479">
    <property type="entry name" value="CYP11_CYP27_families"/>
</dbReference>
<protein>
    <recommendedName>
        <fullName evidence="3">N(6)-L-threonylcarbamoyladenine synthase</fullName>
        <ecNumber evidence="3">2.3.1.234</ecNumber>
    </recommendedName>
</protein>
<evidence type="ECO:0000313" key="16">
    <source>
        <dbReference type="Proteomes" id="UP001142055"/>
    </source>
</evidence>
<evidence type="ECO:0000256" key="2">
    <source>
        <dbReference type="ARBA" id="ARBA00010617"/>
    </source>
</evidence>
<keyword evidence="4" id="KW-0963">Cytoplasm</keyword>
<dbReference type="PANTHER" id="PTHR24279:SF120">
    <property type="entry name" value="CYTOCHROME P450"/>
    <property type="match status" value="1"/>
</dbReference>
<reference evidence="15" key="1">
    <citation type="submission" date="2022-12" db="EMBL/GenBank/DDBJ databases">
        <title>Genome assemblies of Blomia tropicalis.</title>
        <authorList>
            <person name="Cui Y."/>
        </authorList>
    </citation>
    <scope>NUCLEOTIDE SEQUENCE</scope>
    <source>
        <tissue evidence="15">Adult mites</tissue>
    </source>
</reference>
<comment type="cofactor">
    <cofactor evidence="1">
        <name>heme</name>
        <dbReference type="ChEBI" id="CHEBI:30413"/>
    </cofactor>
</comment>
<dbReference type="GO" id="GO:0061711">
    <property type="term" value="F:tRNA N(6)-L-threonylcarbamoyladenine synthase activity"/>
    <property type="evidence" value="ECO:0007669"/>
    <property type="project" value="UniProtKB-EC"/>
</dbReference>
<keyword evidence="10" id="KW-0408">Iron</keyword>
<evidence type="ECO:0000256" key="10">
    <source>
        <dbReference type="ARBA" id="ARBA00023004"/>
    </source>
</evidence>
<evidence type="ECO:0000313" key="15">
    <source>
        <dbReference type="EMBL" id="KAJ6220199.1"/>
    </source>
</evidence>
<dbReference type="PRINTS" id="PR00789">
    <property type="entry name" value="OSIALOPTASE"/>
</dbReference>
<dbReference type="Proteomes" id="UP001142055">
    <property type="component" value="Chromosome 2"/>
</dbReference>
<evidence type="ECO:0000256" key="11">
    <source>
        <dbReference type="ARBA" id="ARBA00023033"/>
    </source>
</evidence>
<keyword evidence="8" id="KW-0479">Metal-binding</keyword>
<evidence type="ECO:0000256" key="4">
    <source>
        <dbReference type="ARBA" id="ARBA00022490"/>
    </source>
</evidence>
<dbReference type="FunFam" id="1.10.630.10:FF:000006">
    <property type="entry name" value="Cytochrome P450 302a1, mitochondrial"/>
    <property type="match status" value="1"/>
</dbReference>
<dbReference type="SUPFAM" id="SSF48264">
    <property type="entry name" value="Cytochrome P450"/>
    <property type="match status" value="1"/>
</dbReference>
<evidence type="ECO:0000256" key="13">
    <source>
        <dbReference type="ARBA" id="ARBA00048117"/>
    </source>
</evidence>
<dbReference type="EMBL" id="JAPWDV010000002">
    <property type="protein sequence ID" value="KAJ6220199.1"/>
    <property type="molecule type" value="Genomic_DNA"/>
</dbReference>
<evidence type="ECO:0000256" key="6">
    <source>
        <dbReference type="ARBA" id="ARBA00022679"/>
    </source>
</evidence>
<dbReference type="GO" id="GO:0005506">
    <property type="term" value="F:iron ion binding"/>
    <property type="evidence" value="ECO:0007669"/>
    <property type="project" value="InterPro"/>
</dbReference>
<evidence type="ECO:0000256" key="3">
    <source>
        <dbReference type="ARBA" id="ARBA00012156"/>
    </source>
</evidence>
<feature type="domain" description="Gcp-like" evidence="14">
    <location>
        <begin position="686"/>
        <end position="843"/>
    </location>
</feature>
<gene>
    <name evidence="15" type="ORF">RDWZM_006011</name>
</gene>